<reference evidence="1 2" key="1">
    <citation type="journal article" date="2013" name="ISME J.">
        <title>Multifactorial diversity sustains microbial community stability.</title>
        <authorList>
            <person name="Erkus O."/>
            <person name="de Jager V.C."/>
            <person name="Spus M."/>
            <person name="van Alen-Boerrigter I.J."/>
            <person name="van Rijswijck I.M."/>
            <person name="Hazelwood L."/>
            <person name="Janssen P.W."/>
            <person name="van Hijum S.A."/>
            <person name="Kleerebezem M."/>
            <person name="Smid E.J."/>
        </authorList>
    </citation>
    <scope>NUCLEOTIDE SEQUENCE [LARGE SCALE GENOMIC DNA]</scope>
    <source>
        <strain evidence="1 2">TIFN6</strain>
    </source>
</reference>
<evidence type="ECO:0000313" key="2">
    <source>
        <dbReference type="Proteomes" id="UP000015854"/>
    </source>
</evidence>
<evidence type="ECO:0008006" key="3">
    <source>
        <dbReference type="Google" id="ProtNLM"/>
    </source>
</evidence>
<comment type="caution">
    <text evidence="1">The sequence shown here is derived from an EMBL/GenBank/DDBJ whole genome shotgun (WGS) entry which is preliminary data.</text>
</comment>
<sequence>MATKDGLRYYPEKASGTYKYRIYLGYYHPYEGLWKSVSCGSNSVTKGALNAARPKLEQKVRRILDGLNKKKRT</sequence>
<dbReference type="EMBL" id="ATBB01000037">
    <property type="protein sequence ID" value="EQC58225.1"/>
    <property type="molecule type" value="Genomic_DNA"/>
</dbReference>
<gene>
    <name evidence="1" type="ORF">LLT6_10075</name>
</gene>
<evidence type="ECO:0000313" key="1">
    <source>
        <dbReference type="EMBL" id="EQC58225.1"/>
    </source>
</evidence>
<organism evidence="1 2">
    <name type="scientific">Lactococcus cremoris subsp. cremoris TIFN6</name>
    <dbReference type="NCBI Taxonomy" id="1234876"/>
    <lineage>
        <taxon>Bacteria</taxon>
        <taxon>Bacillati</taxon>
        <taxon>Bacillota</taxon>
        <taxon>Bacilli</taxon>
        <taxon>Lactobacillales</taxon>
        <taxon>Streptococcaceae</taxon>
        <taxon>Lactococcus</taxon>
        <taxon>Lactococcus cremoris subsp. cremoris</taxon>
    </lineage>
</organism>
<accession>T0SAB0</accession>
<dbReference type="AlphaFoldDB" id="T0SAB0"/>
<protein>
    <recommendedName>
        <fullName evidence="3">Integrase</fullName>
    </recommendedName>
</protein>
<name>T0SAB0_LACLC</name>
<dbReference type="Proteomes" id="UP000015854">
    <property type="component" value="Unassembled WGS sequence"/>
</dbReference>
<proteinExistence type="predicted"/>